<dbReference type="InterPro" id="IPR024542">
    <property type="entry name" value="YkvP_N"/>
</dbReference>
<dbReference type="Pfam" id="PF12996">
    <property type="entry name" value="DUF3880"/>
    <property type="match status" value="1"/>
</dbReference>
<sequence>MKILYIPTVNNSLYHYFDHAIIDGLLQLNHGVRTCSDYTNIDTLNTLVSSFQPDIILTMARFNIRNSFLNWIKEQKCTTAIWLTEDPYYTDKTIKIIHYFKYIFTIESSCVPLYKKYGHHNVYYLPLGTDPVIYSPPQTNQKYKYDISLVGFPYPERIKTIKFLLDHTSYSILTAGNTWLQSLGDYKTTHNYNVIDYWIEPCTVASIYNQSKIILNTHRSSKFKYNRNNQGVYNQSLNNRTFDIAGCRAFQLIDNKPDLGKHFVEGDEIIAFEDCTDLLQKIDYYLINEEERNRIASNARNRVIKSETFLHRLSNILGIIQDH</sequence>
<evidence type="ECO:0000259" key="1">
    <source>
        <dbReference type="Pfam" id="PF12996"/>
    </source>
</evidence>
<evidence type="ECO:0000259" key="2">
    <source>
        <dbReference type="Pfam" id="PF13524"/>
    </source>
</evidence>
<feature type="domain" description="Spore protein YkvP/CgeB glycosyl transferase-like" evidence="2">
    <location>
        <begin position="173"/>
        <end position="317"/>
    </location>
</feature>
<evidence type="ECO:0000313" key="4">
    <source>
        <dbReference type="Proteomes" id="UP001148125"/>
    </source>
</evidence>
<dbReference type="GO" id="GO:0016757">
    <property type="term" value="F:glycosyltransferase activity"/>
    <property type="evidence" value="ECO:0007669"/>
    <property type="project" value="UniProtKB-KW"/>
</dbReference>
<dbReference type="Pfam" id="PF13524">
    <property type="entry name" value="Glyco_trans_1_2"/>
    <property type="match status" value="1"/>
</dbReference>
<name>A0ABT5VB39_9BACI</name>
<protein>
    <submittedName>
        <fullName evidence="3">Glycosyltransferase</fullName>
        <ecNumber evidence="3">2.4.-.-</ecNumber>
    </submittedName>
</protein>
<reference evidence="3" key="1">
    <citation type="submission" date="2024-05" db="EMBL/GenBank/DDBJ databases">
        <title>Alkalihalobacillus sp. strain MEB203 novel alkaliphilic bacterium from Lonar Lake, India.</title>
        <authorList>
            <person name="Joshi A."/>
            <person name="Thite S."/>
            <person name="Mengade P."/>
        </authorList>
    </citation>
    <scope>NUCLEOTIDE SEQUENCE</scope>
    <source>
        <strain evidence="3">MEB 203</strain>
    </source>
</reference>
<feature type="domain" description="Spore protein YkvP N-terminal" evidence="1">
    <location>
        <begin position="15"/>
        <end position="98"/>
    </location>
</feature>
<organism evidence="3 4">
    <name type="scientific">Alkalihalobacterium chitinilyticum</name>
    <dbReference type="NCBI Taxonomy" id="2980103"/>
    <lineage>
        <taxon>Bacteria</taxon>
        <taxon>Bacillati</taxon>
        <taxon>Bacillota</taxon>
        <taxon>Bacilli</taxon>
        <taxon>Bacillales</taxon>
        <taxon>Bacillaceae</taxon>
        <taxon>Alkalihalobacterium</taxon>
    </lineage>
</organism>
<comment type="caution">
    <text evidence="3">The sequence shown here is derived from an EMBL/GenBank/DDBJ whole genome shotgun (WGS) entry which is preliminary data.</text>
</comment>
<evidence type="ECO:0000313" key="3">
    <source>
        <dbReference type="EMBL" id="MDE5412683.1"/>
    </source>
</evidence>
<dbReference type="EC" id="2.4.-.-" evidence="3"/>
<keyword evidence="4" id="KW-1185">Reference proteome</keyword>
<dbReference type="EMBL" id="JAOTPO010000002">
    <property type="protein sequence ID" value="MDE5412683.1"/>
    <property type="molecule type" value="Genomic_DNA"/>
</dbReference>
<keyword evidence="3" id="KW-0328">Glycosyltransferase</keyword>
<keyword evidence="3" id="KW-0808">Transferase</keyword>
<dbReference type="InterPro" id="IPR055259">
    <property type="entry name" value="YkvP/CgeB_Glyco_trans-like"/>
</dbReference>
<accession>A0ABT5VB39</accession>
<dbReference type="Proteomes" id="UP001148125">
    <property type="component" value="Unassembled WGS sequence"/>
</dbReference>
<proteinExistence type="predicted"/>
<gene>
    <name evidence="3" type="ORF">N7Z68_04740</name>
</gene>
<dbReference type="RefSeq" id="WP_275117313.1">
    <property type="nucleotide sequence ID" value="NZ_JAOTPO010000002.1"/>
</dbReference>